<reference evidence="2" key="2">
    <citation type="submission" date="2025-08" db="UniProtKB">
        <authorList>
            <consortium name="RefSeq"/>
        </authorList>
    </citation>
    <scope>IDENTIFICATION</scope>
    <source>
        <tissue evidence="2">Leaf</tissue>
    </source>
</reference>
<dbReference type="Proteomes" id="UP000790787">
    <property type="component" value="Chromosome 20"/>
</dbReference>
<protein>
    <submittedName>
        <fullName evidence="2">Uncharacterized protein LOC142174246</fullName>
    </submittedName>
</protein>
<evidence type="ECO:0000313" key="1">
    <source>
        <dbReference type="Proteomes" id="UP000790787"/>
    </source>
</evidence>
<proteinExistence type="predicted"/>
<gene>
    <name evidence="2" type="primary">LOC142174246</name>
</gene>
<name>A0AC58TFZ7_TOBAC</name>
<reference evidence="1" key="1">
    <citation type="journal article" date="2014" name="Nat. Commun.">
        <title>The tobacco genome sequence and its comparison with those of tomato and potato.</title>
        <authorList>
            <person name="Sierro N."/>
            <person name="Battey J.N."/>
            <person name="Ouadi S."/>
            <person name="Bakaher N."/>
            <person name="Bovet L."/>
            <person name="Willig A."/>
            <person name="Goepfert S."/>
            <person name="Peitsch M.C."/>
            <person name="Ivanov N.V."/>
        </authorList>
    </citation>
    <scope>NUCLEOTIDE SEQUENCE [LARGE SCALE GENOMIC DNA]</scope>
</reference>
<dbReference type="RefSeq" id="XP_075096140.1">
    <property type="nucleotide sequence ID" value="XM_075240039.1"/>
</dbReference>
<evidence type="ECO:0000313" key="2">
    <source>
        <dbReference type="RefSeq" id="XP_075096140.1"/>
    </source>
</evidence>
<sequence>MIRISQLTKHILKLRSNSSAQELEYCNLTDDDNRPPLLGSSTFSSFQSYFQKMRSKVPTSKSKMMVVGKGVKFDYAKEGLALKPSFEANVNVQAPDDDDFESPSPPKNSQQESSRITRSLMRNSPTPVKSSRDLPSTPASEVNKHVQAPDNDDFESPVPIKKLQQESSRMTRSQTCPKVKPKRRKINDDGESGLNCISKEQRFVIRCKLNERKATLKHWIVCCYHWFEVCRRRHHTFCDKPDVNRLLKEYFPEDGKKAITRGQLLDRFQKKDWKSDEDAFKMALMVFVHHFIFSDANNHGINKDDFDIIESSQYQTLGGLPLALQIWFFECCSMIDKHLNVRIGTNVPRILNWKVTETPTYADLTGGVIMCSIDKLNYRNISPTREEMSTLNIDTLFEVNVDDVASGEVHVESAFHTDDSVVVSPPFPQNMFTNTVTTLNNDVVSSFEKMFSFLNMKETKQTREDVTDFKIPQRVSDDNTSGLGEFDGYQYDVVPNFVNQVNQDNVLADEGVTNVAACDVKGDTFWDDIGDKDLAALHMSQIVLYKQTIINVEDDYISAEQSVRQKILGKYAKYPYLPIFDSRASGSAHKLIFYIKHPFTIEIDDFDPLSPLAKEFRAFVDNGMDTRRSAKNIYPDEVNKLAEDFTFGSCHVTTKDWFHSLAYCGRPLIDTHLNVLFYYLRKRRKYGPSVAMRFTTTDFGFDNKINSLYKNFKVNQDLSVIPEGHEIEKYIRGYYCDANVPWHTIDHVLFPIYMKRGRTKLGHWVLGLFKFIDRCIHIYDSNRGAINDRLALDVELPYAILIPYFLKSSDFYVVKKGIDCNNGAYTDKSHSDALQINLVNNVLQQIKCDCGAFVAGFAECFILGKEIRKDNFDIETLCTRWGSLLWDYGRKKQQFGAISGNEITGRLFRKRKRGRPRK</sequence>
<organism evidence="1 2">
    <name type="scientific">Nicotiana tabacum</name>
    <name type="common">Common tobacco</name>
    <dbReference type="NCBI Taxonomy" id="4097"/>
    <lineage>
        <taxon>Eukaryota</taxon>
        <taxon>Viridiplantae</taxon>
        <taxon>Streptophyta</taxon>
        <taxon>Embryophyta</taxon>
        <taxon>Tracheophyta</taxon>
        <taxon>Spermatophyta</taxon>
        <taxon>Magnoliopsida</taxon>
        <taxon>eudicotyledons</taxon>
        <taxon>Gunneridae</taxon>
        <taxon>Pentapetalae</taxon>
        <taxon>asterids</taxon>
        <taxon>lamiids</taxon>
        <taxon>Solanales</taxon>
        <taxon>Solanaceae</taxon>
        <taxon>Nicotianoideae</taxon>
        <taxon>Nicotianeae</taxon>
        <taxon>Nicotiana</taxon>
    </lineage>
</organism>
<keyword evidence="1" id="KW-1185">Reference proteome</keyword>
<accession>A0AC58TFZ7</accession>